<keyword evidence="3" id="KW-1185">Reference proteome</keyword>
<feature type="non-terminal residue" evidence="2">
    <location>
        <position position="322"/>
    </location>
</feature>
<dbReference type="AlphaFoldDB" id="A0A9P6TWX5"/>
<evidence type="ECO:0000313" key="2">
    <source>
        <dbReference type="EMBL" id="KAG0250060.1"/>
    </source>
</evidence>
<organism evidence="2 3">
    <name type="scientific">Actinomortierella ambigua</name>
    <dbReference type="NCBI Taxonomy" id="1343610"/>
    <lineage>
        <taxon>Eukaryota</taxon>
        <taxon>Fungi</taxon>
        <taxon>Fungi incertae sedis</taxon>
        <taxon>Mucoromycota</taxon>
        <taxon>Mortierellomycotina</taxon>
        <taxon>Mortierellomycetes</taxon>
        <taxon>Mortierellales</taxon>
        <taxon>Mortierellaceae</taxon>
        <taxon>Actinomortierella</taxon>
    </lineage>
</organism>
<dbReference type="PANTHER" id="PTHR37458">
    <property type="entry name" value="THISBE"/>
    <property type="match status" value="1"/>
</dbReference>
<proteinExistence type="predicted"/>
<reference evidence="2" key="1">
    <citation type="journal article" date="2020" name="Fungal Divers.">
        <title>Resolving the Mortierellaceae phylogeny through synthesis of multi-gene phylogenetics and phylogenomics.</title>
        <authorList>
            <person name="Vandepol N."/>
            <person name="Liber J."/>
            <person name="Desiro A."/>
            <person name="Na H."/>
            <person name="Kennedy M."/>
            <person name="Barry K."/>
            <person name="Grigoriev I.V."/>
            <person name="Miller A.N."/>
            <person name="O'Donnell K."/>
            <person name="Stajich J.E."/>
            <person name="Bonito G."/>
        </authorList>
    </citation>
    <scope>NUCLEOTIDE SEQUENCE</scope>
    <source>
        <strain evidence="2">BC1065</strain>
    </source>
</reference>
<dbReference type="GO" id="GO:0048018">
    <property type="term" value="F:receptor ligand activity"/>
    <property type="evidence" value="ECO:0007669"/>
    <property type="project" value="TreeGrafter"/>
</dbReference>
<evidence type="ECO:0000313" key="3">
    <source>
        <dbReference type="Proteomes" id="UP000807716"/>
    </source>
</evidence>
<accession>A0A9P6TWX5</accession>
<dbReference type="PANTHER" id="PTHR37458:SF1">
    <property type="entry name" value="THISBE"/>
    <property type="match status" value="1"/>
</dbReference>
<comment type="caution">
    <text evidence="2">The sequence shown here is derived from an EMBL/GenBank/DDBJ whole genome shotgun (WGS) entry which is preliminary data.</text>
</comment>
<dbReference type="EMBL" id="JAAAJB010000901">
    <property type="protein sequence ID" value="KAG0250060.1"/>
    <property type="molecule type" value="Genomic_DNA"/>
</dbReference>
<protein>
    <submittedName>
        <fullName evidence="2">Uncharacterized protein</fullName>
    </submittedName>
</protein>
<sequence>MSSSNNNNSTSNNNNSTSNNNSSSNNNNSSNNNSSSNNHSSSNNNNSSSGNNNNNSSSSNNNNNNNNDSSGNNNNGVSTTNNNGPASPISSAADSPCRTPVAVVAEEDVQSPLALALSDVMEMYRASSTTEVVYRHERQHRERLCSHVEGFCDDAMHILLPRVATFGIVDVLNTVAIMGHTVQCFNVLQCALYPGQVVLEVSPRLSEEKMALAGDVLLVHSVDLPLLLPKRFWWRVELVGLMPAAITPAFGIELERALRTRDIELLQIGIDGIRAHQGFIPSLKVRMLVRTIKSQVWLSHVLVDSKVLTLNWIEYIECCSPF</sequence>
<evidence type="ECO:0000256" key="1">
    <source>
        <dbReference type="SAM" id="MobiDB-lite"/>
    </source>
</evidence>
<dbReference type="GO" id="GO:0005615">
    <property type="term" value="C:extracellular space"/>
    <property type="evidence" value="ECO:0007669"/>
    <property type="project" value="TreeGrafter"/>
</dbReference>
<dbReference type="Proteomes" id="UP000807716">
    <property type="component" value="Unassembled WGS sequence"/>
</dbReference>
<name>A0A9P6TWX5_9FUNG</name>
<feature type="region of interest" description="Disordered" evidence="1">
    <location>
        <begin position="1"/>
        <end position="95"/>
    </location>
</feature>
<gene>
    <name evidence="2" type="ORF">DFQ27_009638</name>
</gene>